<protein>
    <submittedName>
        <fullName evidence="1">HAD family hydrolase</fullName>
        <ecNumber evidence="1">3.1.3.-</ecNumber>
    </submittedName>
</protein>
<sequence>MTTLYVTDLDGTLLNAQGRVSSSTAALLRPLVDRGLALTIATARTPATALDLVRPLGLHLPAVMMSGALVYDLGTGRPLATRSLSAESRSALLTLLDRAGRDALVYCVLDGRLVVFHRAPTCDYARSFIAQRSGSPHKQFVQVEHYGQIPLAARCLLTLFCLPCPDLPLLEALQRLPGTHCLCYADEYGRGVTAEVFPEGCDKGAGVQDLRRLTGARRVVAFGDNVNDLPLFAAADERYAVANAAAAVKEAADGVIAANTQDGVARWLAAREGGSL</sequence>
<dbReference type="Gene3D" id="3.40.50.1000">
    <property type="entry name" value="HAD superfamily/HAD-like"/>
    <property type="match status" value="1"/>
</dbReference>
<keyword evidence="2" id="KW-1185">Reference proteome</keyword>
<gene>
    <name evidence="1" type="ORF">WMO24_03965</name>
</gene>
<accession>A0ABV1GCM7</accession>
<comment type="caution">
    <text evidence="1">The sequence shown here is derived from an EMBL/GenBank/DDBJ whole genome shotgun (WGS) entry which is preliminary data.</text>
</comment>
<dbReference type="InterPro" id="IPR036412">
    <property type="entry name" value="HAD-like_sf"/>
</dbReference>
<dbReference type="Proteomes" id="UP001477672">
    <property type="component" value="Unassembled WGS sequence"/>
</dbReference>
<dbReference type="SUPFAM" id="SSF56784">
    <property type="entry name" value="HAD-like"/>
    <property type="match status" value="1"/>
</dbReference>
<dbReference type="InterPro" id="IPR023214">
    <property type="entry name" value="HAD_sf"/>
</dbReference>
<organism evidence="1 2">
    <name type="scientific">Ruthenibacterium intestinale</name>
    <dbReference type="NCBI Taxonomy" id="3133163"/>
    <lineage>
        <taxon>Bacteria</taxon>
        <taxon>Bacillati</taxon>
        <taxon>Bacillota</taxon>
        <taxon>Clostridia</taxon>
        <taxon>Eubacteriales</taxon>
        <taxon>Oscillospiraceae</taxon>
        <taxon>Ruthenibacterium</taxon>
    </lineage>
</organism>
<dbReference type="Gene3D" id="3.30.1240.10">
    <property type="match status" value="1"/>
</dbReference>
<dbReference type="EMBL" id="JBBMFA010000059">
    <property type="protein sequence ID" value="MEQ2519588.1"/>
    <property type="molecule type" value="Genomic_DNA"/>
</dbReference>
<dbReference type="Pfam" id="PF08282">
    <property type="entry name" value="Hydrolase_3"/>
    <property type="match status" value="1"/>
</dbReference>
<evidence type="ECO:0000313" key="1">
    <source>
        <dbReference type="EMBL" id="MEQ2519588.1"/>
    </source>
</evidence>
<dbReference type="PANTHER" id="PTHR10000:SF8">
    <property type="entry name" value="HAD SUPERFAMILY HYDROLASE-LIKE, TYPE 3"/>
    <property type="match status" value="1"/>
</dbReference>
<reference evidence="1 2" key="1">
    <citation type="submission" date="2024-03" db="EMBL/GenBank/DDBJ databases">
        <title>Human intestinal bacterial collection.</title>
        <authorList>
            <person name="Pauvert C."/>
            <person name="Hitch T.C.A."/>
            <person name="Clavel T."/>
        </authorList>
    </citation>
    <scope>NUCLEOTIDE SEQUENCE [LARGE SCALE GENOMIC DNA]</scope>
    <source>
        <strain evidence="1 2">CLA-JM-H11</strain>
    </source>
</reference>
<dbReference type="PANTHER" id="PTHR10000">
    <property type="entry name" value="PHOSPHOSERINE PHOSPHATASE"/>
    <property type="match status" value="1"/>
</dbReference>
<name>A0ABV1GCM7_9FIRM</name>
<evidence type="ECO:0000313" key="2">
    <source>
        <dbReference type="Proteomes" id="UP001477672"/>
    </source>
</evidence>
<keyword evidence="1" id="KW-0378">Hydrolase</keyword>
<dbReference type="RefSeq" id="WP_349215021.1">
    <property type="nucleotide sequence ID" value="NZ_JBBMFA010000059.1"/>
</dbReference>
<proteinExistence type="predicted"/>
<dbReference type="GO" id="GO:0016787">
    <property type="term" value="F:hydrolase activity"/>
    <property type="evidence" value="ECO:0007669"/>
    <property type="project" value="UniProtKB-KW"/>
</dbReference>
<dbReference type="EC" id="3.1.3.-" evidence="1"/>